<dbReference type="CDD" id="cd00037">
    <property type="entry name" value="CLECT"/>
    <property type="match status" value="1"/>
</dbReference>
<dbReference type="InterPro" id="IPR016186">
    <property type="entry name" value="C-type_lectin-like/link_sf"/>
</dbReference>
<gene>
    <name evidence="5" type="primary">LOC101849928</name>
</gene>
<accession>A0ABM0JQ29</accession>
<sequence>MYHLLVVAGFCLGSILSQSTTPSSACPGGFKQFGMSCYAYLDHKETWADAQSICRALGGFVAEVYSDQENEFLKQMMRDHGSKTIWLGADDLIIEGKWYWATSGTSVDEYSDWAPGQPDSTASGDENCMEFNLESFGGHWNDDQCDHHQRFICQKYITADVIG</sequence>
<evidence type="ECO:0000256" key="2">
    <source>
        <dbReference type="SAM" id="SignalP"/>
    </source>
</evidence>
<dbReference type="Gene3D" id="3.10.100.10">
    <property type="entry name" value="Mannose-Binding Protein A, subunit A"/>
    <property type="match status" value="1"/>
</dbReference>
<dbReference type="RefSeq" id="XP_005098890.2">
    <property type="nucleotide sequence ID" value="XM_005098833.3"/>
</dbReference>
<dbReference type="PROSITE" id="PS00615">
    <property type="entry name" value="C_TYPE_LECTIN_1"/>
    <property type="match status" value="1"/>
</dbReference>
<protein>
    <submittedName>
        <fullName evidence="5">Perlucin</fullName>
    </submittedName>
</protein>
<dbReference type="InterPro" id="IPR018378">
    <property type="entry name" value="C-type_lectin_CS"/>
</dbReference>
<dbReference type="PANTHER" id="PTHR22803">
    <property type="entry name" value="MANNOSE, PHOSPHOLIPASE, LECTIN RECEPTOR RELATED"/>
    <property type="match status" value="1"/>
</dbReference>
<dbReference type="InterPro" id="IPR050111">
    <property type="entry name" value="C-type_lectin/snaclec_domain"/>
</dbReference>
<reference evidence="5" key="1">
    <citation type="submission" date="2025-08" db="UniProtKB">
        <authorList>
            <consortium name="RefSeq"/>
        </authorList>
    </citation>
    <scope>IDENTIFICATION</scope>
</reference>
<dbReference type="InterPro" id="IPR016187">
    <property type="entry name" value="CTDL_fold"/>
</dbReference>
<dbReference type="Proteomes" id="UP000694888">
    <property type="component" value="Unplaced"/>
</dbReference>
<evidence type="ECO:0000259" key="3">
    <source>
        <dbReference type="PROSITE" id="PS50041"/>
    </source>
</evidence>
<keyword evidence="4" id="KW-1185">Reference proteome</keyword>
<dbReference type="GeneID" id="101849928"/>
<proteinExistence type="predicted"/>
<organism evidence="4 5">
    <name type="scientific">Aplysia californica</name>
    <name type="common">California sea hare</name>
    <dbReference type="NCBI Taxonomy" id="6500"/>
    <lineage>
        <taxon>Eukaryota</taxon>
        <taxon>Metazoa</taxon>
        <taxon>Spiralia</taxon>
        <taxon>Lophotrochozoa</taxon>
        <taxon>Mollusca</taxon>
        <taxon>Gastropoda</taxon>
        <taxon>Heterobranchia</taxon>
        <taxon>Euthyneura</taxon>
        <taxon>Tectipleura</taxon>
        <taxon>Aplysiida</taxon>
        <taxon>Aplysioidea</taxon>
        <taxon>Aplysiidae</taxon>
        <taxon>Aplysia</taxon>
    </lineage>
</organism>
<dbReference type="SUPFAM" id="SSF56436">
    <property type="entry name" value="C-type lectin-like"/>
    <property type="match status" value="1"/>
</dbReference>
<name>A0ABM0JQ29_APLCA</name>
<dbReference type="PROSITE" id="PS50041">
    <property type="entry name" value="C_TYPE_LECTIN_2"/>
    <property type="match status" value="1"/>
</dbReference>
<keyword evidence="1" id="KW-1015">Disulfide bond</keyword>
<dbReference type="InterPro" id="IPR001304">
    <property type="entry name" value="C-type_lectin-like"/>
</dbReference>
<evidence type="ECO:0000313" key="4">
    <source>
        <dbReference type="Proteomes" id="UP000694888"/>
    </source>
</evidence>
<dbReference type="SMART" id="SM00034">
    <property type="entry name" value="CLECT"/>
    <property type="match status" value="1"/>
</dbReference>
<feature type="chain" id="PRO_5045980959" evidence="2">
    <location>
        <begin position="18"/>
        <end position="163"/>
    </location>
</feature>
<feature type="signal peptide" evidence="2">
    <location>
        <begin position="1"/>
        <end position="17"/>
    </location>
</feature>
<keyword evidence="2" id="KW-0732">Signal</keyword>
<evidence type="ECO:0000256" key="1">
    <source>
        <dbReference type="ARBA" id="ARBA00023157"/>
    </source>
</evidence>
<feature type="domain" description="C-type lectin" evidence="3">
    <location>
        <begin position="33"/>
        <end position="154"/>
    </location>
</feature>
<dbReference type="Pfam" id="PF00059">
    <property type="entry name" value="Lectin_C"/>
    <property type="match status" value="1"/>
</dbReference>
<evidence type="ECO:0000313" key="5">
    <source>
        <dbReference type="RefSeq" id="XP_005098890.2"/>
    </source>
</evidence>